<dbReference type="InterPro" id="IPR051531">
    <property type="entry name" value="N-acetyltransferase"/>
</dbReference>
<dbReference type="EMBL" id="CP076128">
    <property type="protein sequence ID" value="QWG06836.1"/>
    <property type="molecule type" value="Genomic_DNA"/>
</dbReference>
<sequence>MNTQTHFKLETKRLLLQEFSKDDAKGFFELNNDIDTLKYTGDTSFQSIEAAEIFIKECKHYTDYGFGRWSIRIKSNNEFIGFCGLKYSPLKQEIDIGFRIMKKYWKQGYATEAAKKMFSVCF</sequence>
<dbReference type="Proteomes" id="UP000682802">
    <property type="component" value="Chromosome 1"/>
</dbReference>
<proteinExistence type="predicted"/>
<keyword evidence="3" id="KW-1185">Reference proteome</keyword>
<accession>A0ABX8GTJ5</accession>
<protein>
    <submittedName>
        <fullName evidence="2">GNAT family N-acetyltransferase</fullName>
    </submittedName>
</protein>
<dbReference type="InterPro" id="IPR000182">
    <property type="entry name" value="GNAT_dom"/>
</dbReference>
<dbReference type="PANTHER" id="PTHR43792:SF1">
    <property type="entry name" value="N-ACETYLTRANSFERASE DOMAIN-CONTAINING PROTEIN"/>
    <property type="match status" value="1"/>
</dbReference>
<evidence type="ECO:0000313" key="2">
    <source>
        <dbReference type="EMBL" id="QWG06836.1"/>
    </source>
</evidence>
<organism evidence="2 3">
    <name type="scientific">Flammeovirga kamogawensis</name>
    <dbReference type="NCBI Taxonomy" id="373891"/>
    <lineage>
        <taxon>Bacteria</taxon>
        <taxon>Pseudomonadati</taxon>
        <taxon>Bacteroidota</taxon>
        <taxon>Cytophagia</taxon>
        <taxon>Cytophagales</taxon>
        <taxon>Flammeovirgaceae</taxon>
        <taxon>Flammeovirga</taxon>
    </lineage>
</organism>
<dbReference type="PANTHER" id="PTHR43792">
    <property type="entry name" value="GNAT FAMILY, PUTATIVE (AFU_ORTHOLOGUE AFUA_3G00765)-RELATED-RELATED"/>
    <property type="match status" value="1"/>
</dbReference>
<dbReference type="Pfam" id="PF13302">
    <property type="entry name" value="Acetyltransf_3"/>
    <property type="match status" value="1"/>
</dbReference>
<evidence type="ECO:0000259" key="1">
    <source>
        <dbReference type="Pfam" id="PF13302"/>
    </source>
</evidence>
<reference evidence="2 3" key="1">
    <citation type="submission" date="2021-05" db="EMBL/GenBank/DDBJ databases">
        <title>Comparative genomic studies on the polysaccharide-degrading batcterial strains of the Flammeovirga genus.</title>
        <authorList>
            <person name="Zewei F."/>
            <person name="Zheng Z."/>
            <person name="Yu L."/>
            <person name="Ruyue G."/>
            <person name="Yanhong M."/>
            <person name="Yuanyuan C."/>
            <person name="Jingyan G."/>
            <person name="Wenjun H."/>
        </authorList>
    </citation>
    <scope>NUCLEOTIDE SEQUENCE [LARGE SCALE GENOMIC DNA]</scope>
    <source>
        <strain evidence="2 3">YS10</strain>
    </source>
</reference>
<dbReference type="SUPFAM" id="SSF55729">
    <property type="entry name" value="Acyl-CoA N-acyltransferases (Nat)"/>
    <property type="match status" value="1"/>
</dbReference>
<gene>
    <name evidence="2" type="ORF">KM029_16225</name>
</gene>
<name>A0ABX8GTJ5_9BACT</name>
<dbReference type="RefSeq" id="WP_144074243.1">
    <property type="nucleotide sequence ID" value="NZ_CP076128.1"/>
</dbReference>
<dbReference type="InterPro" id="IPR016181">
    <property type="entry name" value="Acyl_CoA_acyltransferase"/>
</dbReference>
<feature type="domain" description="N-acetyltransferase" evidence="1">
    <location>
        <begin position="13"/>
        <end position="122"/>
    </location>
</feature>
<dbReference type="Gene3D" id="3.40.630.30">
    <property type="match status" value="1"/>
</dbReference>
<evidence type="ECO:0000313" key="3">
    <source>
        <dbReference type="Proteomes" id="UP000682802"/>
    </source>
</evidence>